<keyword evidence="4" id="KW-0234">DNA repair</keyword>
<feature type="region of interest" description="Disordered" evidence="7">
    <location>
        <begin position="811"/>
        <end position="845"/>
    </location>
</feature>
<dbReference type="SMART" id="SM01031">
    <property type="entry name" value="BHD_2"/>
    <property type="match status" value="1"/>
</dbReference>
<dbReference type="PANTHER" id="PTHR12135:SF0">
    <property type="entry name" value="DNA REPAIR PROTEIN COMPLEMENTING XP-C CELLS"/>
    <property type="match status" value="1"/>
</dbReference>
<dbReference type="GO" id="GO:0003697">
    <property type="term" value="F:single-stranded DNA binding"/>
    <property type="evidence" value="ECO:0007669"/>
    <property type="project" value="TreeGrafter"/>
</dbReference>
<dbReference type="Gene3D" id="3.30.70.2460">
    <property type="entry name" value="Rad4, beta-hairpin domain BHD3"/>
    <property type="match status" value="1"/>
</dbReference>
<feature type="domain" description="Rad4 beta-hairpin" evidence="8">
    <location>
        <begin position="551"/>
        <end position="602"/>
    </location>
</feature>
<comment type="caution">
    <text evidence="11">The sequence shown here is derived from an EMBL/GenBank/DDBJ whole genome shotgun (WGS) entry which is preliminary data.</text>
</comment>
<evidence type="ECO:0000259" key="9">
    <source>
        <dbReference type="SMART" id="SM01031"/>
    </source>
</evidence>
<dbReference type="Pfam" id="PF10405">
    <property type="entry name" value="BHD_3"/>
    <property type="match status" value="1"/>
</dbReference>
<dbReference type="InterPro" id="IPR038765">
    <property type="entry name" value="Papain-like_cys_pep_sf"/>
</dbReference>
<feature type="coiled-coil region" evidence="6">
    <location>
        <begin position="741"/>
        <end position="768"/>
    </location>
</feature>
<feature type="region of interest" description="Disordered" evidence="7">
    <location>
        <begin position="363"/>
        <end position="382"/>
    </location>
</feature>
<dbReference type="Gene3D" id="3.90.260.10">
    <property type="entry name" value="Transglutaminase-like"/>
    <property type="match status" value="1"/>
</dbReference>
<dbReference type="FunFam" id="3.30.70.2460:FF:000001">
    <property type="entry name" value="DNA repair protein Rad4 family"/>
    <property type="match status" value="1"/>
</dbReference>
<evidence type="ECO:0000256" key="1">
    <source>
        <dbReference type="ARBA" id="ARBA00004123"/>
    </source>
</evidence>
<dbReference type="SUPFAM" id="SSF54001">
    <property type="entry name" value="Cysteine proteinases"/>
    <property type="match status" value="1"/>
</dbReference>
<feature type="compositionally biased region" description="Basic and acidic residues" evidence="7">
    <location>
        <begin position="1"/>
        <end position="26"/>
    </location>
</feature>
<sequence>MKPKSESKDGKLAVREAVNKFLERRNAPGSQGKKKLDDTNNAQNCDFPKRDKGKYEKGKQAAEGKLTGKDLEERECGRSAGCDDDEMNDSDWEDCPVPSHDDTAVDAYADETRDLTIEFDRVPETKRQKNVYRATAEDKERAELVHKVHLLCLLARGRIVDNACNDLLIQASLLSLLPSYLSKVSNLESVTVRDIAPLLRWVRGNFSVRCTPSSEKSFRTSLAFAIESRKGTAEELGALVVALLRALNLTARFVSILDVASLKPGADKDESPGRNRAKTKQSIFRNSTLMVPKQQTISSSPNKSSSHIKNKSICETSEPQHDPLQEKMVNSSCEAGMSTKSDGTRRKGDVEFEMQLAMALTATADNQQSPKVNEKKKRREMTNTSYGLSVSDQVMSTAIGSKKVESPLCWAEVYCSGENMDGKWVHLDPVNGMIDAEQTVEAAAAASKTLLRYVVAFAGGGAKDVTRRYCIKWHTISSKRVSSLWWDMVLAPLRELESATVGGSALSKHREGYAPRNSSSLNHVANKACSSSSSFGIRSALEDMELATRALTEPLPTNQQAYKSHELYAIEKWLHKNQILHPKGPVVGFFSGHPVYPRTCVQTLRTKQRWLHDGLQLKANEVPVKILKRNSKLKKVKDSGDGDKVIEEGSQCMELYGKWQMEPLCLPHAVNGIVPKNERGQVDVWSEKCLPPGTVHIRIPRIHSVAKRFGIDYAPAMVGFEYRSGRANPVYEGIVVCTEFKDTILEAYAEEQEKREEEERRRNEAEAASRWYQLLLSILTRESLKNRYADNSKEVETRSLVAKTETVAKAENVKSPTKQGGVKRGRESRSEDESHEHVFLDEQETFDEETSVKTKRCKCGFSVQVEQM</sequence>
<feature type="domain" description="Rad4 beta-hairpin" evidence="10">
    <location>
        <begin position="674"/>
        <end position="748"/>
    </location>
</feature>
<comment type="similarity">
    <text evidence="2">Belongs to the XPC family.</text>
</comment>
<dbReference type="AlphaFoldDB" id="A0A6D2KRC6"/>
<dbReference type="InterPro" id="IPR018325">
    <property type="entry name" value="Rad4/PNGase_transGLS-fold"/>
</dbReference>
<keyword evidence="5" id="KW-0539">Nucleus</keyword>
<feature type="region of interest" description="Disordered" evidence="7">
    <location>
        <begin position="1"/>
        <end position="70"/>
    </location>
</feature>
<dbReference type="Gene3D" id="2.20.20.110">
    <property type="entry name" value="Rad4, beta-hairpin domain BHD1"/>
    <property type="match status" value="1"/>
</dbReference>
<evidence type="ECO:0000259" key="10">
    <source>
        <dbReference type="SMART" id="SM01032"/>
    </source>
</evidence>
<dbReference type="OrthoDB" id="300780at2759"/>
<feature type="region of interest" description="Disordered" evidence="7">
    <location>
        <begin position="293"/>
        <end position="324"/>
    </location>
</feature>
<reference evidence="11" key="1">
    <citation type="submission" date="2020-01" db="EMBL/GenBank/DDBJ databases">
        <authorList>
            <person name="Mishra B."/>
        </authorList>
    </citation>
    <scope>NUCLEOTIDE SEQUENCE [LARGE SCALE GENOMIC DNA]</scope>
</reference>
<accession>A0A6D2KRC6</accession>
<name>A0A6D2KRC6_9BRAS</name>
<dbReference type="InterPro" id="IPR004583">
    <property type="entry name" value="DNA_repair_Rad4"/>
</dbReference>
<evidence type="ECO:0000256" key="6">
    <source>
        <dbReference type="SAM" id="Coils"/>
    </source>
</evidence>
<evidence type="ECO:0000313" key="12">
    <source>
        <dbReference type="Proteomes" id="UP000467841"/>
    </source>
</evidence>
<dbReference type="PANTHER" id="PTHR12135">
    <property type="entry name" value="DNA REPAIR PROTEIN XP-C / RAD4"/>
    <property type="match status" value="1"/>
</dbReference>
<dbReference type="InterPro" id="IPR042488">
    <property type="entry name" value="Rad4_BHD3_sf"/>
</dbReference>
<dbReference type="Pfam" id="PF10403">
    <property type="entry name" value="BHD_1"/>
    <property type="match status" value="1"/>
</dbReference>
<evidence type="ECO:0000259" key="8">
    <source>
        <dbReference type="SMART" id="SM01030"/>
    </source>
</evidence>
<dbReference type="Pfam" id="PF03835">
    <property type="entry name" value="Rad4"/>
    <property type="match status" value="1"/>
</dbReference>
<dbReference type="GO" id="GO:0000111">
    <property type="term" value="C:nucleotide-excision repair factor 2 complex"/>
    <property type="evidence" value="ECO:0007669"/>
    <property type="project" value="TreeGrafter"/>
</dbReference>
<dbReference type="InterPro" id="IPR036985">
    <property type="entry name" value="Transglutaminase-like_sf"/>
</dbReference>
<feature type="domain" description="Rad4 beta-hairpin" evidence="9">
    <location>
        <begin position="604"/>
        <end position="667"/>
    </location>
</feature>
<keyword evidence="12" id="KW-1185">Reference proteome</keyword>
<dbReference type="InterPro" id="IPR018327">
    <property type="entry name" value="BHD_2"/>
</dbReference>
<evidence type="ECO:0000256" key="5">
    <source>
        <dbReference type="ARBA" id="ARBA00023242"/>
    </source>
</evidence>
<evidence type="ECO:0000256" key="2">
    <source>
        <dbReference type="ARBA" id="ARBA00009525"/>
    </source>
</evidence>
<evidence type="ECO:0000256" key="3">
    <source>
        <dbReference type="ARBA" id="ARBA00022763"/>
    </source>
</evidence>
<dbReference type="EMBL" id="CACVBM020001484">
    <property type="protein sequence ID" value="CAA7051595.1"/>
    <property type="molecule type" value="Genomic_DNA"/>
</dbReference>
<dbReference type="SMART" id="SM01032">
    <property type="entry name" value="BHD_3"/>
    <property type="match status" value="1"/>
</dbReference>
<evidence type="ECO:0000256" key="7">
    <source>
        <dbReference type="SAM" id="MobiDB-lite"/>
    </source>
</evidence>
<dbReference type="InterPro" id="IPR018326">
    <property type="entry name" value="Rad4_beta-hairpin_dom1"/>
</dbReference>
<comment type="subcellular location">
    <subcellularLocation>
        <location evidence="1">Nucleus</location>
    </subcellularLocation>
</comment>
<dbReference type="GO" id="GO:0071942">
    <property type="term" value="C:XPC complex"/>
    <property type="evidence" value="ECO:0007669"/>
    <property type="project" value="TreeGrafter"/>
</dbReference>
<dbReference type="SMART" id="SM01030">
    <property type="entry name" value="BHD_1"/>
    <property type="match status" value="1"/>
</dbReference>
<evidence type="ECO:0000256" key="4">
    <source>
        <dbReference type="ARBA" id="ARBA00023204"/>
    </source>
</evidence>
<gene>
    <name evidence="11" type="ORF">MERR_LOCUS38830</name>
</gene>
<evidence type="ECO:0000313" key="11">
    <source>
        <dbReference type="EMBL" id="CAA7051595.1"/>
    </source>
</evidence>
<feature type="compositionally biased region" description="Basic and acidic residues" evidence="7">
    <location>
        <begin position="824"/>
        <end position="840"/>
    </location>
</feature>
<feature type="compositionally biased region" description="Low complexity" evidence="7">
    <location>
        <begin position="297"/>
        <end position="313"/>
    </location>
</feature>
<keyword evidence="6" id="KW-0175">Coiled coil</keyword>
<dbReference type="GO" id="GO:0006298">
    <property type="term" value="P:mismatch repair"/>
    <property type="evidence" value="ECO:0007669"/>
    <property type="project" value="TreeGrafter"/>
</dbReference>
<evidence type="ECO:0008006" key="13">
    <source>
        <dbReference type="Google" id="ProtNLM"/>
    </source>
</evidence>
<dbReference type="Pfam" id="PF10404">
    <property type="entry name" value="BHD_2"/>
    <property type="match status" value="1"/>
</dbReference>
<dbReference type="GO" id="GO:0006289">
    <property type="term" value="P:nucleotide-excision repair"/>
    <property type="evidence" value="ECO:0007669"/>
    <property type="project" value="InterPro"/>
</dbReference>
<dbReference type="GO" id="GO:0003684">
    <property type="term" value="F:damaged DNA binding"/>
    <property type="evidence" value="ECO:0007669"/>
    <property type="project" value="InterPro"/>
</dbReference>
<dbReference type="GO" id="GO:0005737">
    <property type="term" value="C:cytoplasm"/>
    <property type="evidence" value="ECO:0007669"/>
    <property type="project" value="TreeGrafter"/>
</dbReference>
<protein>
    <recommendedName>
        <fullName evidence="13">Rad4 beta-hairpin domain-containing protein</fullName>
    </recommendedName>
</protein>
<keyword evidence="3" id="KW-0227">DNA damage</keyword>
<dbReference type="Proteomes" id="UP000467841">
    <property type="component" value="Unassembled WGS sequence"/>
</dbReference>
<dbReference type="InterPro" id="IPR018328">
    <property type="entry name" value="Rad4_beta-hairpin_dom3"/>
</dbReference>
<feature type="compositionally biased region" description="Basic and acidic residues" evidence="7">
    <location>
        <begin position="47"/>
        <end position="70"/>
    </location>
</feature>
<organism evidence="11 12">
    <name type="scientific">Microthlaspi erraticum</name>
    <dbReference type="NCBI Taxonomy" id="1685480"/>
    <lineage>
        <taxon>Eukaryota</taxon>
        <taxon>Viridiplantae</taxon>
        <taxon>Streptophyta</taxon>
        <taxon>Embryophyta</taxon>
        <taxon>Tracheophyta</taxon>
        <taxon>Spermatophyta</taxon>
        <taxon>Magnoliopsida</taxon>
        <taxon>eudicotyledons</taxon>
        <taxon>Gunneridae</taxon>
        <taxon>Pentapetalae</taxon>
        <taxon>rosids</taxon>
        <taxon>malvids</taxon>
        <taxon>Brassicales</taxon>
        <taxon>Brassicaceae</taxon>
        <taxon>Coluteocarpeae</taxon>
        <taxon>Microthlaspi</taxon>
    </lineage>
</organism>
<proteinExistence type="inferred from homology"/>